<evidence type="ECO:0000313" key="1">
    <source>
        <dbReference type="EMBL" id="STQ90041.1"/>
    </source>
</evidence>
<reference evidence="2 4" key="2">
    <citation type="submission" date="2019-03" db="EMBL/GenBank/DDBJ databases">
        <title>Genomic Encyclopedia of Type Strains, Phase IV (KMG-IV): sequencing the most valuable type-strain genomes for metagenomic binning, comparative biology and taxonomic classification.</title>
        <authorList>
            <person name="Goeker M."/>
        </authorList>
    </citation>
    <scope>NUCLEOTIDE SEQUENCE [LARGE SCALE GENOMIC DNA]</scope>
    <source>
        <strain evidence="2 4">DSM 3764</strain>
    </source>
</reference>
<reference evidence="1 3" key="1">
    <citation type="submission" date="2018-06" db="EMBL/GenBank/DDBJ databases">
        <authorList>
            <consortium name="Pathogen Informatics"/>
            <person name="Doyle S."/>
        </authorList>
    </citation>
    <scope>NUCLEOTIDE SEQUENCE [LARGE SCALE GENOMIC DNA]</scope>
    <source>
        <strain evidence="1 3">NCTC11159</strain>
    </source>
</reference>
<keyword evidence="4" id="KW-1185">Reference proteome</keyword>
<protein>
    <submittedName>
        <fullName evidence="1">Uncharacterized protein</fullName>
    </submittedName>
</protein>
<dbReference type="EMBL" id="SMBT01000009">
    <property type="protein sequence ID" value="TCU84575.1"/>
    <property type="molecule type" value="Genomic_DNA"/>
</dbReference>
<sequence>MGVQIDAKSADYQAGYRQALNDAAKACGGVACIAAGDSYQTSQGEFWDAGGVYGQARFDCEQLILAMTK</sequence>
<evidence type="ECO:0000313" key="2">
    <source>
        <dbReference type="EMBL" id="TCU84575.1"/>
    </source>
</evidence>
<dbReference type="RefSeq" id="WP_115226425.1">
    <property type="nucleotide sequence ID" value="NZ_CAWOLO010000009.1"/>
</dbReference>
<gene>
    <name evidence="2" type="ORF">EV682_109100</name>
    <name evidence="1" type="ORF">NCTC11159_01099</name>
</gene>
<evidence type="ECO:0000313" key="4">
    <source>
        <dbReference type="Proteomes" id="UP000295794"/>
    </source>
</evidence>
<accession>A0A377Q864</accession>
<name>A0A377Q864_9NEIS</name>
<dbReference type="AlphaFoldDB" id="A0A377Q864"/>
<dbReference type="Proteomes" id="UP000255108">
    <property type="component" value="Unassembled WGS sequence"/>
</dbReference>
<dbReference type="EMBL" id="UGHR01000001">
    <property type="protein sequence ID" value="STQ90041.1"/>
    <property type="molecule type" value="Genomic_DNA"/>
</dbReference>
<proteinExistence type="predicted"/>
<evidence type="ECO:0000313" key="3">
    <source>
        <dbReference type="Proteomes" id="UP000255108"/>
    </source>
</evidence>
<dbReference type="Proteomes" id="UP000295794">
    <property type="component" value="Unassembled WGS sequence"/>
</dbReference>
<organism evidence="1 3">
    <name type="scientific">Iodobacter fluviatilis</name>
    <dbReference type="NCBI Taxonomy" id="537"/>
    <lineage>
        <taxon>Bacteria</taxon>
        <taxon>Pseudomonadati</taxon>
        <taxon>Pseudomonadota</taxon>
        <taxon>Betaproteobacteria</taxon>
        <taxon>Neisseriales</taxon>
        <taxon>Chitinibacteraceae</taxon>
        <taxon>Iodobacter</taxon>
    </lineage>
</organism>